<keyword evidence="2" id="KW-0689">Ribosomal protein</keyword>
<feature type="compositionally biased region" description="Basic residues" evidence="4">
    <location>
        <begin position="91"/>
        <end position="126"/>
    </location>
</feature>
<dbReference type="HAMAP" id="MF_00391">
    <property type="entry name" value="Ribosomal_bL34"/>
    <property type="match status" value="1"/>
</dbReference>
<organism evidence="5 6">
    <name type="scientific">Malassezia furfur</name>
    <name type="common">Pityriasis versicolor infection agent</name>
    <name type="synonym">Pityrosporum furfur</name>
    <dbReference type="NCBI Taxonomy" id="55194"/>
    <lineage>
        <taxon>Eukaryota</taxon>
        <taxon>Fungi</taxon>
        <taxon>Dikarya</taxon>
        <taxon>Basidiomycota</taxon>
        <taxon>Ustilaginomycotina</taxon>
        <taxon>Malasseziomycetes</taxon>
        <taxon>Malasseziales</taxon>
        <taxon>Malasseziaceae</taxon>
        <taxon>Malassezia</taxon>
    </lineage>
</organism>
<dbReference type="NCBIfam" id="TIGR01030">
    <property type="entry name" value="rpmH_bact"/>
    <property type="match status" value="1"/>
</dbReference>
<gene>
    <name evidence="5" type="ORF">GLX27_003340</name>
</gene>
<dbReference type="PANTHER" id="PTHR14503:SF4">
    <property type="entry name" value="LARGE RIBOSOMAL SUBUNIT PROTEIN BL34M"/>
    <property type="match status" value="1"/>
</dbReference>
<evidence type="ECO:0000256" key="3">
    <source>
        <dbReference type="ARBA" id="ARBA00023274"/>
    </source>
</evidence>
<keyword evidence="3" id="KW-0687">Ribonucleoprotein</keyword>
<evidence type="ECO:0000256" key="4">
    <source>
        <dbReference type="SAM" id="MobiDB-lite"/>
    </source>
</evidence>
<evidence type="ECO:0000313" key="5">
    <source>
        <dbReference type="EMBL" id="WFD48670.1"/>
    </source>
</evidence>
<accession>A0ABY8ESV0</accession>
<dbReference type="Gene3D" id="1.10.287.3980">
    <property type="match status" value="1"/>
</dbReference>
<dbReference type="InterPro" id="IPR000271">
    <property type="entry name" value="Ribosomal_bL34"/>
</dbReference>
<feature type="region of interest" description="Disordered" evidence="4">
    <location>
        <begin position="84"/>
        <end position="126"/>
    </location>
</feature>
<evidence type="ECO:0000256" key="1">
    <source>
        <dbReference type="ARBA" id="ARBA00010111"/>
    </source>
</evidence>
<evidence type="ECO:0008006" key="7">
    <source>
        <dbReference type="Google" id="ProtNLM"/>
    </source>
</evidence>
<reference evidence="5 6" key="1">
    <citation type="journal article" date="2020" name="Elife">
        <title>Loss of centromere function drives karyotype evolution in closely related Malassezia species.</title>
        <authorList>
            <person name="Sankaranarayanan S.R."/>
            <person name="Ianiri G."/>
            <person name="Coelho M.A."/>
            <person name="Reza M.H."/>
            <person name="Thimmappa B.C."/>
            <person name="Ganguly P."/>
            <person name="Vadnala R.N."/>
            <person name="Sun S."/>
            <person name="Siddharthan R."/>
            <person name="Tellgren-Roth C."/>
            <person name="Dawson T.L."/>
            <person name="Heitman J."/>
            <person name="Sanyal K."/>
        </authorList>
    </citation>
    <scope>NUCLEOTIDE SEQUENCE [LARGE SCALE GENOMIC DNA]</scope>
    <source>
        <strain evidence="5">CBS14141</strain>
    </source>
</reference>
<dbReference type="Proteomes" id="UP000818624">
    <property type="component" value="Chromosome 3"/>
</dbReference>
<keyword evidence="6" id="KW-1185">Reference proteome</keyword>
<sequence length="126" mass="14256">MSLPRFVGVRQVRLLRPKAVFAPQVCAWRAAVPTTVAPAPMARMRVSVPSASRTSPILSMTRPHLFQASQPQAQPNGVRFVTYGSEYQPSQRKRKRKHGFLSRLRTKNGRKVLARRRSKGKVRVSH</sequence>
<comment type="similarity">
    <text evidence="1">Belongs to the bacterial ribosomal protein bL34 family.</text>
</comment>
<protein>
    <recommendedName>
        <fullName evidence="7">Ribosomal protein L34</fullName>
    </recommendedName>
</protein>
<dbReference type="EMBL" id="CP046236">
    <property type="protein sequence ID" value="WFD48670.1"/>
    <property type="molecule type" value="Genomic_DNA"/>
</dbReference>
<evidence type="ECO:0000256" key="2">
    <source>
        <dbReference type="ARBA" id="ARBA00022980"/>
    </source>
</evidence>
<proteinExistence type="inferred from homology"/>
<dbReference type="Pfam" id="PF00468">
    <property type="entry name" value="Ribosomal_L34"/>
    <property type="match status" value="1"/>
</dbReference>
<evidence type="ECO:0000313" key="6">
    <source>
        <dbReference type="Proteomes" id="UP000818624"/>
    </source>
</evidence>
<name>A0ABY8ESV0_MALFU</name>
<dbReference type="PANTHER" id="PTHR14503">
    <property type="entry name" value="MITOCHONDRIAL RIBOSOMAL PROTEIN 34 FAMILY MEMBER"/>
    <property type="match status" value="1"/>
</dbReference>